<feature type="region of interest" description="Disordered" evidence="7">
    <location>
        <begin position="2028"/>
        <end position="2148"/>
    </location>
</feature>
<reference evidence="9" key="1">
    <citation type="journal article" date="2020" name="Fungal Divers.">
        <title>Resolving the Mortierellaceae phylogeny through synthesis of multi-gene phylogenetics and phylogenomics.</title>
        <authorList>
            <person name="Vandepol N."/>
            <person name="Liber J."/>
            <person name="Desiro A."/>
            <person name="Na H."/>
            <person name="Kennedy M."/>
            <person name="Barry K."/>
            <person name="Grigoriev I.V."/>
            <person name="Miller A.N."/>
            <person name="O'Donnell K."/>
            <person name="Stajich J.E."/>
            <person name="Bonito G."/>
        </authorList>
    </citation>
    <scope>NUCLEOTIDE SEQUENCE</scope>
    <source>
        <strain evidence="9">NRRL 2591</strain>
    </source>
</reference>
<dbReference type="InterPro" id="IPR015351">
    <property type="entry name" value="RBP-J/Cbf11/Cbf12_DNA-bd"/>
</dbReference>
<feature type="compositionally biased region" description="Polar residues" evidence="7">
    <location>
        <begin position="215"/>
        <end position="234"/>
    </location>
</feature>
<dbReference type="GO" id="GO:0000785">
    <property type="term" value="C:chromatin"/>
    <property type="evidence" value="ECO:0007669"/>
    <property type="project" value="TreeGrafter"/>
</dbReference>
<dbReference type="SMART" id="SM01268">
    <property type="entry name" value="BTD"/>
    <property type="match status" value="1"/>
</dbReference>
<feature type="compositionally biased region" description="Acidic residues" evidence="7">
    <location>
        <begin position="723"/>
        <end position="741"/>
    </location>
</feature>
<feature type="compositionally biased region" description="Pro residues" evidence="7">
    <location>
        <begin position="122"/>
        <end position="135"/>
    </location>
</feature>
<feature type="compositionally biased region" description="Low complexity" evidence="7">
    <location>
        <begin position="888"/>
        <end position="906"/>
    </location>
</feature>
<dbReference type="GO" id="GO:0007062">
    <property type="term" value="P:sister chromatid cohesion"/>
    <property type="evidence" value="ECO:0007669"/>
    <property type="project" value="TreeGrafter"/>
</dbReference>
<feature type="compositionally biased region" description="Acidic residues" evidence="7">
    <location>
        <begin position="825"/>
        <end position="853"/>
    </location>
</feature>
<evidence type="ECO:0000256" key="5">
    <source>
        <dbReference type="ARBA" id="ARBA00023163"/>
    </source>
</evidence>
<dbReference type="Pfam" id="PF21581">
    <property type="entry name" value="SCD"/>
    <property type="match status" value="1"/>
</dbReference>
<dbReference type="SUPFAM" id="SSF110217">
    <property type="entry name" value="DNA-binding protein LAG-1 (CSL)"/>
    <property type="match status" value="1"/>
</dbReference>
<dbReference type="PANTHER" id="PTHR11199:SF0">
    <property type="entry name" value="LD34181P-RELATED"/>
    <property type="match status" value="1"/>
</dbReference>
<accession>A0A9P6FCD2</accession>
<dbReference type="SUPFAM" id="SSF49417">
    <property type="entry name" value="p53-like transcription factors"/>
    <property type="match status" value="1"/>
</dbReference>
<dbReference type="Pfam" id="PF08514">
    <property type="entry name" value="STAG"/>
    <property type="match status" value="1"/>
</dbReference>
<dbReference type="GO" id="GO:0006357">
    <property type="term" value="P:regulation of transcription by RNA polymerase II"/>
    <property type="evidence" value="ECO:0007669"/>
    <property type="project" value="InterPro"/>
</dbReference>
<dbReference type="InterPro" id="IPR037095">
    <property type="entry name" value="RBP-J/Cbf11_DNA-bd_sf"/>
</dbReference>
<evidence type="ECO:0000256" key="7">
    <source>
        <dbReference type="SAM" id="MobiDB-lite"/>
    </source>
</evidence>
<feature type="compositionally biased region" description="Polar residues" evidence="7">
    <location>
        <begin position="142"/>
        <end position="156"/>
    </location>
</feature>
<evidence type="ECO:0000313" key="10">
    <source>
        <dbReference type="Proteomes" id="UP000723463"/>
    </source>
</evidence>
<comment type="caution">
    <text evidence="9">The sequence shown here is derived from an EMBL/GenBank/DDBJ whole genome shotgun (WGS) entry which is preliminary data.</text>
</comment>
<dbReference type="InterPro" id="IPR016024">
    <property type="entry name" value="ARM-type_fold"/>
</dbReference>
<dbReference type="PANTHER" id="PTHR11199">
    <property type="entry name" value="STROMAL ANTIGEN"/>
    <property type="match status" value="1"/>
</dbReference>
<dbReference type="Proteomes" id="UP000723463">
    <property type="component" value="Unassembled WGS sequence"/>
</dbReference>
<evidence type="ECO:0000259" key="8">
    <source>
        <dbReference type="PROSITE" id="PS51425"/>
    </source>
</evidence>
<dbReference type="GO" id="GO:0008278">
    <property type="term" value="C:cohesin complex"/>
    <property type="evidence" value="ECO:0007669"/>
    <property type="project" value="TreeGrafter"/>
</dbReference>
<evidence type="ECO:0000256" key="2">
    <source>
        <dbReference type="ARBA" id="ARBA00009704"/>
    </source>
</evidence>
<feature type="compositionally biased region" description="Acidic residues" evidence="7">
    <location>
        <begin position="917"/>
        <end position="926"/>
    </location>
</feature>
<evidence type="ECO:0000256" key="1">
    <source>
        <dbReference type="ARBA" id="ARBA00004123"/>
    </source>
</evidence>
<feature type="region of interest" description="Disordered" evidence="7">
    <location>
        <begin position="1"/>
        <end position="159"/>
    </location>
</feature>
<dbReference type="Gene3D" id="2.80.10.50">
    <property type="match status" value="1"/>
</dbReference>
<dbReference type="PROSITE" id="PS51425">
    <property type="entry name" value="SCD"/>
    <property type="match status" value="1"/>
</dbReference>
<dbReference type="Pfam" id="PF09271">
    <property type="entry name" value="LAG1-DNAbind"/>
    <property type="match status" value="1"/>
</dbReference>
<feature type="domain" description="SCD" evidence="8">
    <location>
        <begin position="1140"/>
        <end position="1225"/>
    </location>
</feature>
<protein>
    <recommendedName>
        <fullName evidence="8">SCD domain-containing protein</fullName>
    </recommendedName>
</protein>
<dbReference type="GO" id="GO:0000978">
    <property type="term" value="F:RNA polymerase II cis-regulatory region sequence-specific DNA binding"/>
    <property type="evidence" value="ECO:0007669"/>
    <property type="project" value="InterPro"/>
</dbReference>
<organism evidence="9 10">
    <name type="scientific">Mortierella hygrophila</name>
    <dbReference type="NCBI Taxonomy" id="979708"/>
    <lineage>
        <taxon>Eukaryota</taxon>
        <taxon>Fungi</taxon>
        <taxon>Fungi incertae sedis</taxon>
        <taxon>Mucoromycota</taxon>
        <taxon>Mortierellomycotina</taxon>
        <taxon>Mortierellomycetes</taxon>
        <taxon>Mortierellales</taxon>
        <taxon>Mortierellaceae</taxon>
        <taxon>Mortierella</taxon>
    </lineage>
</organism>
<evidence type="ECO:0000256" key="6">
    <source>
        <dbReference type="ARBA" id="ARBA00023242"/>
    </source>
</evidence>
<feature type="region of interest" description="Disordered" evidence="7">
    <location>
        <begin position="760"/>
        <end position="926"/>
    </location>
</feature>
<dbReference type="InterPro" id="IPR056396">
    <property type="entry name" value="HEAT_SCC3-SA"/>
</dbReference>
<feature type="compositionally biased region" description="Polar residues" evidence="7">
    <location>
        <begin position="110"/>
        <end position="121"/>
    </location>
</feature>
<feature type="compositionally biased region" description="Basic and acidic residues" evidence="7">
    <location>
        <begin position="305"/>
        <end position="322"/>
    </location>
</feature>
<gene>
    <name evidence="9" type="ORF">EC957_009415</name>
</gene>
<dbReference type="GO" id="GO:0005634">
    <property type="term" value="C:nucleus"/>
    <property type="evidence" value="ECO:0007669"/>
    <property type="project" value="UniProtKB-SubCell"/>
</dbReference>
<keyword evidence="5" id="KW-0804">Transcription</keyword>
<dbReference type="InterPro" id="IPR015350">
    <property type="entry name" value="Beta-trefoil_DNA-bd_dom"/>
</dbReference>
<dbReference type="GO" id="GO:0003682">
    <property type="term" value="F:chromatin binding"/>
    <property type="evidence" value="ECO:0007669"/>
    <property type="project" value="TreeGrafter"/>
</dbReference>
<evidence type="ECO:0000313" key="9">
    <source>
        <dbReference type="EMBL" id="KAF9546810.1"/>
    </source>
</evidence>
<dbReference type="Gene3D" id="2.60.40.1450">
    <property type="entry name" value="LAG1, DNA binding domain"/>
    <property type="match status" value="1"/>
</dbReference>
<dbReference type="InterPro" id="IPR036358">
    <property type="entry name" value="BTD_sf"/>
</dbReference>
<comment type="subcellular location">
    <subcellularLocation>
        <location evidence="1">Nucleus</location>
    </subcellularLocation>
</comment>
<feature type="compositionally biased region" description="Low complexity" evidence="7">
    <location>
        <begin position="46"/>
        <end position="77"/>
    </location>
</feature>
<evidence type="ECO:0000256" key="3">
    <source>
        <dbReference type="ARBA" id="ARBA00023015"/>
    </source>
</evidence>
<feature type="region of interest" description="Disordered" evidence="7">
    <location>
        <begin position="258"/>
        <end position="330"/>
    </location>
</feature>
<feature type="compositionally biased region" description="Basic and acidic residues" evidence="7">
    <location>
        <begin position="2107"/>
        <end position="2119"/>
    </location>
</feature>
<feature type="compositionally biased region" description="Low complexity" evidence="7">
    <location>
        <begin position="2067"/>
        <end position="2079"/>
    </location>
</feature>
<evidence type="ECO:0000256" key="4">
    <source>
        <dbReference type="ARBA" id="ARBA00023125"/>
    </source>
</evidence>
<comment type="similarity">
    <text evidence="2">Belongs to the Su(H) family.</text>
</comment>
<dbReference type="InterPro" id="IPR039662">
    <property type="entry name" value="Cohesin_Scc3/SA"/>
</dbReference>
<keyword evidence="3" id="KW-0805">Transcription regulation</keyword>
<dbReference type="EMBL" id="JAAAXW010000051">
    <property type="protein sequence ID" value="KAF9546810.1"/>
    <property type="molecule type" value="Genomic_DNA"/>
</dbReference>
<dbReference type="SUPFAM" id="SSF48371">
    <property type="entry name" value="ARM repeat"/>
    <property type="match status" value="2"/>
</dbReference>
<feature type="compositionally biased region" description="Acidic residues" evidence="7">
    <location>
        <begin position="1774"/>
        <end position="1784"/>
    </location>
</feature>
<feature type="region of interest" description="Disordered" evidence="7">
    <location>
        <begin position="183"/>
        <end position="243"/>
    </location>
</feature>
<dbReference type="SMART" id="SM01267">
    <property type="entry name" value="LAG1_DNAbind"/>
    <property type="match status" value="1"/>
</dbReference>
<dbReference type="GO" id="GO:0003700">
    <property type="term" value="F:DNA-binding transcription factor activity"/>
    <property type="evidence" value="ECO:0007669"/>
    <property type="project" value="InterPro"/>
</dbReference>
<name>A0A9P6FCD2_9FUNG</name>
<feature type="region of interest" description="Disordered" evidence="7">
    <location>
        <begin position="568"/>
        <end position="591"/>
    </location>
</feature>
<feature type="region of interest" description="Disordered" evidence="7">
    <location>
        <begin position="710"/>
        <end position="741"/>
    </location>
</feature>
<sequence>MRSPFPSAAQAYAKSKDSATSSRHHPDARLTILPLPSLAALYPMDPTSAASSSSSSSSSPTSTSSSSPSATAPSSSSLTSGEFLYRHSSSPYNAQQQQQYHNHNHHQRQPSYQSYDRNYQKSPPPSHPTPTPSPSPDTQTTHNSNNKAASQSPSLSNKHEYMGTNMESLLDAVEVHSTLFASSASSTGSLSPPATTLSLSSAPSSPAASDHFSVTDFSETATVSGDSQFKRTQTSSSPSLRRMSISNLVDDLEPLHQRTGYDQVPAPEGNQRPRLKPMLPRPSSPMLSANHVTHKRKWSRLSTHTSEDPRNTKVRRSIHDLLDSTSDSQMATRPFNMAPMVEGIRGLASMQPVMSSTEMSRSSVKKTTVTCYHAAVAQKSYGSEKRFLCPPPFVQIQGNPSESNSAALSKVQVAMSVICESGENSPLGQRSTLEDDQSSTFRYLYVSGTAKAKSFNLKIQVYDHPCLPNGFVSGDAAQAQIAGQSDADLPEPCATFDSQPITIISKPSKKTAKARNVSSCILAGSLVSLFNRINSQTVRTKYMSAQDGELCAKGSTWSAFTISIVANGPTSPSPSRNGAAKSHHRQPIQPTASPITYGAEIILTETATGLQSDRLIVCKVENGRIIEGAIGPICQMQKVALQSTRRTADDRPLYLGAGGDDHQGGRFMDHTTATNTVLRYEPTTKPEYYRPGSDDFLCWTIVGIWKAAASKASNEPKSREEVIDSEEDAIEEQEDKDEEEEEEVLVRKSRRAPAAAAVAASVALPAAQETRRSGRSAPTRSSARFPAQTVKQPTTRPAPVEKKAVAKSGKGVPPKKAKTVAPVEIESDEEDSDDDEDDDDDNHEPSFDDDDSSGSDFEQPAVAKKNARSPATKKAGQPKIPIIRQKKSGASAMTSKSAKASKSSKTAVRKPSASTNDQEDGVEPEDGESNLYAAVLDSQAALDTVVTEWIGSYEKSADEALLTLTNFLIRSCGCTQFVTAEEFNDNDNLLENLQDILIRYKQNTTNFDYPIVSKAKEFKKFKKNLLEFYTRLIQKAQRDILFDGIFMESLLTWTISLSSTTFRPFRHTAAVVALNLVMSLAEFASEIQEELNVTNRQLATNQRQKATATKIKQLEKKIAQGQSRKLQVLEWINEIFVSVYVLRWRDVDPLVRSDCVRELGQWMIAYQDHFVTSSYLKYLGFVLSDKAATVRLEALKVLAKLYEIENQPTALRQFTARFTDRFVEMAIGESDTSARLGAIKVATLVHRHGQLEEEDQVKLSALIFGANAKVRKGIAKFVKARIWEDEVEGRMAAGEIVISSSKDSTGLKKDWIELKSLANFLIKVGRTAEEQNEVIGRNDNLADKTGTRLFEETKVGRIALAVEALWSEIESLKNWQSIANYLTEDHSTVPVASSSSQSGTYAAKSLDELYSLNEEEENVLLEILIASLQMIVHPPATPGFLKDKAKLKAQQDEVANEVGRFCVGLLPQLFLKYGIDAVRVRSVLVIPQIVPLNVYLDMRMIAAYEDLVDEVVKVFKKHTDPSVLHTAAVTIRAFQGYEVLKTSHEAKIEALGASLLESFLNLVATEEDMTEQDAQEEMTLALRRLEHLVKCTDVTSRTPRESTQNPFDGFLKVVGRYKTAQGPDAELTISALSISFLWISWVCRNNAAKHGQDADWTEDNAQEMLHMRDALVRTISGLTDKNNHDVDARLRRKAFQVLGDIYWLFGGDMFHSSKGANRHSLYMTCPEATQAECESFVRSELDLWGEKVREKAKAIQAARTPTAGTDEAGADANPENDMDGAERDAEAEELLEDEKLAAAQIEQEDKYEMFGTVFSFMRQIILKDFSMEHAVAVVAQYGRFGAEFDEGVKRVVAAIKAQTTSSASRQANQQKTEVFMSVCMASLKQAFELFVDGHVRSTNQALQLAKVLITAIRPPGFMQTIRAGIDVGLVWNMQRQGINHAIEKIAAYDQDDDQVKKAKMVKFFDILGQLLFGIQPRTAEITTMQELVKSKCDEKSLAVDDDDVWEPLRQYQSKLEKLMHKATVEHAAAAKKAEEAARLRDEQQQQRQEKEQEFRDVDMEAETTNQDADAAAATAAATAVVDESVPEAEKVAGKKRLATPEEDEEAGAGRDGHKQGRTDDVDEQASDNESRSSEQGVAVNETKRLRVR</sequence>
<dbReference type="InterPro" id="IPR013721">
    <property type="entry name" value="STAG"/>
</dbReference>
<feature type="compositionally biased region" description="Basic and acidic residues" evidence="7">
    <location>
        <begin position="2031"/>
        <end position="2058"/>
    </location>
</feature>
<dbReference type="InterPro" id="IPR020839">
    <property type="entry name" value="SCD"/>
</dbReference>
<keyword evidence="6" id="KW-0539">Nucleus</keyword>
<feature type="compositionally biased region" description="Low complexity" evidence="7">
    <location>
        <begin position="183"/>
        <end position="209"/>
    </location>
</feature>
<keyword evidence="4" id="KW-0238">DNA-binding</keyword>
<dbReference type="Pfam" id="PF09270">
    <property type="entry name" value="BTD"/>
    <property type="match status" value="1"/>
</dbReference>
<feature type="region of interest" description="Disordered" evidence="7">
    <location>
        <begin position="1756"/>
        <end position="1784"/>
    </location>
</feature>
<proteinExistence type="inferred from homology"/>
<dbReference type="Pfam" id="PF24571">
    <property type="entry name" value="HEAT_SCC3-SA"/>
    <property type="match status" value="1"/>
</dbReference>
<keyword evidence="10" id="KW-1185">Reference proteome</keyword>
<dbReference type="InterPro" id="IPR008967">
    <property type="entry name" value="p53-like_TF_DNA-bd_sf"/>
</dbReference>